<evidence type="ECO:0000313" key="2">
    <source>
        <dbReference type="EMBL" id="KAK1265754.1"/>
    </source>
</evidence>
<dbReference type="Proteomes" id="UP001179952">
    <property type="component" value="Unassembled WGS sequence"/>
</dbReference>
<reference evidence="2" key="2">
    <citation type="submission" date="2023-06" db="EMBL/GenBank/DDBJ databases">
        <authorList>
            <person name="Ma L."/>
            <person name="Liu K.-W."/>
            <person name="Li Z."/>
            <person name="Hsiao Y.-Y."/>
            <person name="Qi Y."/>
            <person name="Fu T."/>
            <person name="Tang G."/>
            <person name="Zhang D."/>
            <person name="Sun W.-H."/>
            <person name="Liu D.-K."/>
            <person name="Li Y."/>
            <person name="Chen G.-Z."/>
            <person name="Liu X.-D."/>
            <person name="Liao X.-Y."/>
            <person name="Jiang Y.-T."/>
            <person name="Yu X."/>
            <person name="Hao Y."/>
            <person name="Huang J."/>
            <person name="Zhao X.-W."/>
            <person name="Ke S."/>
            <person name="Chen Y.-Y."/>
            <person name="Wu W.-L."/>
            <person name="Hsu J.-L."/>
            <person name="Lin Y.-F."/>
            <person name="Huang M.-D."/>
            <person name="Li C.-Y."/>
            <person name="Huang L."/>
            <person name="Wang Z.-W."/>
            <person name="Zhao X."/>
            <person name="Zhong W.-Y."/>
            <person name="Peng D.-H."/>
            <person name="Ahmad S."/>
            <person name="Lan S."/>
            <person name="Zhang J.-S."/>
            <person name="Tsai W.-C."/>
            <person name="Van De Peer Y."/>
            <person name="Liu Z.-J."/>
        </authorList>
    </citation>
    <scope>NUCLEOTIDE SEQUENCE</scope>
    <source>
        <strain evidence="2">SCP</strain>
        <tissue evidence="2">Leaves</tissue>
    </source>
</reference>
<evidence type="ECO:0000313" key="3">
    <source>
        <dbReference type="Proteomes" id="UP001179952"/>
    </source>
</evidence>
<accession>A0AAV9AN35</accession>
<proteinExistence type="predicted"/>
<dbReference type="PANTHER" id="PTHR33356">
    <property type="entry name" value="TIP41-LIKE PROTEIN"/>
    <property type="match status" value="1"/>
</dbReference>
<organism evidence="2 3">
    <name type="scientific">Acorus gramineus</name>
    <name type="common">Dwarf sweet flag</name>
    <dbReference type="NCBI Taxonomy" id="55184"/>
    <lineage>
        <taxon>Eukaryota</taxon>
        <taxon>Viridiplantae</taxon>
        <taxon>Streptophyta</taxon>
        <taxon>Embryophyta</taxon>
        <taxon>Tracheophyta</taxon>
        <taxon>Spermatophyta</taxon>
        <taxon>Magnoliopsida</taxon>
        <taxon>Liliopsida</taxon>
        <taxon>Acoraceae</taxon>
        <taxon>Acorus</taxon>
    </lineage>
</organism>
<feature type="region of interest" description="Disordered" evidence="1">
    <location>
        <begin position="163"/>
        <end position="185"/>
    </location>
</feature>
<evidence type="ECO:0000256" key="1">
    <source>
        <dbReference type="SAM" id="MobiDB-lite"/>
    </source>
</evidence>
<feature type="compositionally biased region" description="Gly residues" evidence="1">
    <location>
        <begin position="246"/>
        <end position="260"/>
    </location>
</feature>
<dbReference type="PANTHER" id="PTHR33356:SF5">
    <property type="entry name" value="TIP41-LIKE PROTEIN"/>
    <property type="match status" value="1"/>
</dbReference>
<comment type="caution">
    <text evidence="2">The sequence shown here is derived from an EMBL/GenBank/DDBJ whole genome shotgun (WGS) entry which is preliminary data.</text>
</comment>
<dbReference type="AlphaFoldDB" id="A0AAV9AN35"/>
<protein>
    <submittedName>
        <fullName evidence="2">Uncharacterized protein</fullName>
    </submittedName>
</protein>
<gene>
    <name evidence="2" type="ORF">QJS04_geneDACA011386</name>
</gene>
<keyword evidence="3" id="KW-1185">Reference proteome</keyword>
<sequence>MAEDLDDGEFWLPSEFLADDAFMEKDLSAGGSPLVEEKDLSCFPCEFPYDSAVSSPVESVTETESDEEDLVAGLARQMGSSAFAFENPKTRVMAGSPQSTLCSFGGRSRASSNGPSLVSSPPSPLESKNDDAWDLLYEAAGQVVRLRMNEEFAMVNQQVHCRGLLGPPRNPSPPPPPPPPPAKTTNLGLHVDQAFARRQLQAQQFHQLKKQQLLKQQQSLNAWGRQQVGKVNPPAAQQMLTRPRAGGCGGYAGGRGGGRPPGLSSSAWPPLNSHATPPVQPGSGMRAVFLAGSGSRKESGGTGVFLPRRAGSPAELRKKPACSTVLLPARVVQALNLNLDDMVAQPRFPGAFVLDHEAILARHQSLNKRSLRPQPPPPLPTNHEIRLPQEWTY</sequence>
<feature type="compositionally biased region" description="Pro residues" evidence="1">
    <location>
        <begin position="168"/>
        <end position="182"/>
    </location>
</feature>
<dbReference type="EMBL" id="JAUJYN010000008">
    <property type="protein sequence ID" value="KAK1265754.1"/>
    <property type="molecule type" value="Genomic_DNA"/>
</dbReference>
<feature type="region of interest" description="Disordered" evidence="1">
    <location>
        <begin position="103"/>
        <end position="127"/>
    </location>
</feature>
<feature type="region of interest" description="Disordered" evidence="1">
    <location>
        <begin position="246"/>
        <end position="314"/>
    </location>
</feature>
<reference evidence="2" key="1">
    <citation type="journal article" date="2023" name="Nat. Commun.">
        <title>Diploid and tetraploid genomes of Acorus and the evolution of monocots.</title>
        <authorList>
            <person name="Ma L."/>
            <person name="Liu K.W."/>
            <person name="Li Z."/>
            <person name="Hsiao Y.Y."/>
            <person name="Qi Y."/>
            <person name="Fu T."/>
            <person name="Tang G.D."/>
            <person name="Zhang D."/>
            <person name="Sun W.H."/>
            <person name="Liu D.K."/>
            <person name="Li Y."/>
            <person name="Chen G.Z."/>
            <person name="Liu X.D."/>
            <person name="Liao X.Y."/>
            <person name="Jiang Y.T."/>
            <person name="Yu X."/>
            <person name="Hao Y."/>
            <person name="Huang J."/>
            <person name="Zhao X.W."/>
            <person name="Ke S."/>
            <person name="Chen Y.Y."/>
            <person name="Wu W.L."/>
            <person name="Hsu J.L."/>
            <person name="Lin Y.F."/>
            <person name="Huang M.D."/>
            <person name="Li C.Y."/>
            <person name="Huang L."/>
            <person name="Wang Z.W."/>
            <person name="Zhao X."/>
            <person name="Zhong W.Y."/>
            <person name="Peng D.H."/>
            <person name="Ahmad S."/>
            <person name="Lan S."/>
            <person name="Zhang J.S."/>
            <person name="Tsai W.C."/>
            <person name="Van de Peer Y."/>
            <person name="Liu Z.J."/>
        </authorList>
    </citation>
    <scope>NUCLEOTIDE SEQUENCE</scope>
    <source>
        <strain evidence="2">SCP</strain>
    </source>
</reference>
<feature type="compositionally biased region" description="Low complexity" evidence="1">
    <location>
        <begin position="111"/>
        <end position="120"/>
    </location>
</feature>
<name>A0AAV9AN35_ACOGR</name>